<sequence>MSAGNRVRFAIIGCGVIAEVHAEGIAKVDEAELVAVCDANPEKGRAFADKYGATFYERLEDLLATPEVEVVNVCTPSGLHAEQAVMAARAGKHVICEKPMAIRLEDARLIIEECRKAGVKLATVFPRRMAPSARFLKSFLDGGGLGRLTLCDAFVKIYRSQQYYDSAGWRGTWAMDGGGAMMNQGIHTVDLLQWLVGPVESVYGRASALQRKIEVEDTALALLQYRGGAMGMLNMTTTVYPDQGQRLEIHGEKGTVIYREDSIELLEVQGEKVGLPTFESFNVLPDGHRIQIRDMALAVREDRDPIVTGEEGIHSLAIILGTYESSRQRAEVKLG</sequence>
<comment type="caution">
    <text evidence="4">The sequence shown here is derived from an EMBL/GenBank/DDBJ whole genome shotgun (WGS) entry which is preliminary data.</text>
</comment>
<dbReference type="OrthoDB" id="9815825at2"/>
<dbReference type="PANTHER" id="PTHR43249">
    <property type="entry name" value="UDP-N-ACETYL-2-AMINO-2-DEOXY-D-GLUCURONATE OXIDASE"/>
    <property type="match status" value="1"/>
</dbReference>
<dbReference type="InterPro" id="IPR036291">
    <property type="entry name" value="NAD(P)-bd_dom_sf"/>
</dbReference>
<dbReference type="Pfam" id="PF01408">
    <property type="entry name" value="GFO_IDH_MocA"/>
    <property type="match status" value="1"/>
</dbReference>
<dbReference type="Gene3D" id="3.40.50.720">
    <property type="entry name" value="NAD(P)-binding Rossmann-like Domain"/>
    <property type="match status" value="1"/>
</dbReference>
<dbReference type="GO" id="GO:0000166">
    <property type="term" value="F:nucleotide binding"/>
    <property type="evidence" value="ECO:0007669"/>
    <property type="project" value="InterPro"/>
</dbReference>
<evidence type="ECO:0000313" key="4">
    <source>
        <dbReference type="EMBL" id="RED63005.1"/>
    </source>
</evidence>
<accession>A0A3D9IMQ7</accession>
<evidence type="ECO:0000313" key="5">
    <source>
        <dbReference type="Proteomes" id="UP000256977"/>
    </source>
</evidence>
<organism evidence="4 5">
    <name type="scientific">Cohnella phaseoli</name>
    <dbReference type="NCBI Taxonomy" id="456490"/>
    <lineage>
        <taxon>Bacteria</taxon>
        <taxon>Bacillati</taxon>
        <taxon>Bacillota</taxon>
        <taxon>Bacilli</taxon>
        <taxon>Bacillales</taxon>
        <taxon>Paenibacillaceae</taxon>
        <taxon>Cohnella</taxon>
    </lineage>
</organism>
<feature type="domain" description="Gfo/Idh/MocA-like oxidoreductase C-terminal" evidence="3">
    <location>
        <begin position="137"/>
        <end position="334"/>
    </location>
</feature>
<protein>
    <submittedName>
        <fullName evidence="4">Putative dehydrogenase</fullName>
    </submittedName>
</protein>
<keyword evidence="5" id="KW-1185">Reference proteome</keyword>
<dbReference type="Proteomes" id="UP000256977">
    <property type="component" value="Unassembled WGS sequence"/>
</dbReference>
<dbReference type="InterPro" id="IPR052515">
    <property type="entry name" value="Gfo/Idh/MocA_Oxidoreductase"/>
</dbReference>
<gene>
    <name evidence="4" type="ORF">DFP98_127107</name>
</gene>
<proteinExistence type="inferred from homology"/>
<evidence type="ECO:0000256" key="1">
    <source>
        <dbReference type="ARBA" id="ARBA00010928"/>
    </source>
</evidence>
<dbReference type="PANTHER" id="PTHR43249:SF1">
    <property type="entry name" value="D-GLUCOSIDE 3-DEHYDROGENASE"/>
    <property type="match status" value="1"/>
</dbReference>
<dbReference type="Pfam" id="PF02894">
    <property type="entry name" value="GFO_IDH_MocA_C"/>
    <property type="match status" value="1"/>
</dbReference>
<name>A0A3D9IMQ7_9BACL</name>
<dbReference type="SUPFAM" id="SSF55347">
    <property type="entry name" value="Glyceraldehyde-3-phosphate dehydrogenase-like, C-terminal domain"/>
    <property type="match status" value="1"/>
</dbReference>
<dbReference type="InterPro" id="IPR004104">
    <property type="entry name" value="Gfo/Idh/MocA-like_OxRdtase_C"/>
</dbReference>
<dbReference type="RefSeq" id="WP_116063915.1">
    <property type="nucleotide sequence ID" value="NZ_QRDZ01000027.1"/>
</dbReference>
<reference evidence="4 5" key="1">
    <citation type="submission" date="2018-07" db="EMBL/GenBank/DDBJ databases">
        <title>Genomic Encyclopedia of Type Strains, Phase III (KMG-III): the genomes of soil and plant-associated and newly described type strains.</title>
        <authorList>
            <person name="Whitman W."/>
        </authorList>
    </citation>
    <scope>NUCLEOTIDE SEQUENCE [LARGE SCALE GENOMIC DNA]</scope>
    <source>
        <strain evidence="4 5">CECT 7287</strain>
    </source>
</reference>
<comment type="similarity">
    <text evidence="1">Belongs to the Gfo/Idh/MocA family.</text>
</comment>
<evidence type="ECO:0000259" key="3">
    <source>
        <dbReference type="Pfam" id="PF02894"/>
    </source>
</evidence>
<dbReference type="InterPro" id="IPR000683">
    <property type="entry name" value="Gfo/Idh/MocA-like_OxRdtase_N"/>
</dbReference>
<evidence type="ECO:0000259" key="2">
    <source>
        <dbReference type="Pfam" id="PF01408"/>
    </source>
</evidence>
<dbReference type="AlphaFoldDB" id="A0A3D9IMQ7"/>
<dbReference type="Gene3D" id="3.30.360.10">
    <property type="entry name" value="Dihydrodipicolinate Reductase, domain 2"/>
    <property type="match status" value="1"/>
</dbReference>
<feature type="domain" description="Gfo/Idh/MocA-like oxidoreductase N-terminal" evidence="2">
    <location>
        <begin position="7"/>
        <end position="122"/>
    </location>
</feature>
<dbReference type="SUPFAM" id="SSF51735">
    <property type="entry name" value="NAD(P)-binding Rossmann-fold domains"/>
    <property type="match status" value="1"/>
</dbReference>
<dbReference type="EMBL" id="QRDZ01000027">
    <property type="protein sequence ID" value="RED63005.1"/>
    <property type="molecule type" value="Genomic_DNA"/>
</dbReference>